<protein>
    <submittedName>
        <fullName evidence="1">Uncharacterized protein</fullName>
    </submittedName>
</protein>
<comment type="caution">
    <text evidence="1">The sequence shown here is derived from an EMBL/GenBank/DDBJ whole genome shotgun (WGS) entry which is preliminary data.</text>
</comment>
<evidence type="ECO:0000313" key="1">
    <source>
        <dbReference type="EMBL" id="GAG82658.1"/>
    </source>
</evidence>
<reference evidence="1" key="1">
    <citation type="journal article" date="2014" name="Front. Microbiol.">
        <title>High frequency of phylogenetically diverse reductive dehalogenase-homologous genes in deep subseafloor sedimentary metagenomes.</title>
        <authorList>
            <person name="Kawai M."/>
            <person name="Futagami T."/>
            <person name="Toyoda A."/>
            <person name="Takaki Y."/>
            <person name="Nishi S."/>
            <person name="Hori S."/>
            <person name="Arai W."/>
            <person name="Tsubouchi T."/>
            <person name="Morono Y."/>
            <person name="Uchiyama I."/>
            <person name="Ito T."/>
            <person name="Fujiyama A."/>
            <person name="Inagaki F."/>
            <person name="Takami H."/>
        </authorList>
    </citation>
    <scope>NUCLEOTIDE SEQUENCE</scope>
    <source>
        <strain evidence="1">Expedition CK06-06</strain>
    </source>
</reference>
<accession>X1BEU9</accession>
<dbReference type="AlphaFoldDB" id="X1BEU9"/>
<gene>
    <name evidence="1" type="ORF">S01H4_24055</name>
</gene>
<sequence length="68" mass="7913">MKDRFQVNDDMSPFPVCKKCGRELKDLENSLVFVQGKGMVRHRDICDGTETIMFDPDVNISEHNLWIL</sequence>
<organism evidence="1">
    <name type="scientific">marine sediment metagenome</name>
    <dbReference type="NCBI Taxonomy" id="412755"/>
    <lineage>
        <taxon>unclassified sequences</taxon>
        <taxon>metagenomes</taxon>
        <taxon>ecological metagenomes</taxon>
    </lineage>
</organism>
<proteinExistence type="predicted"/>
<dbReference type="EMBL" id="BART01011252">
    <property type="protein sequence ID" value="GAG82658.1"/>
    <property type="molecule type" value="Genomic_DNA"/>
</dbReference>
<name>X1BEU9_9ZZZZ</name>